<comment type="caution">
    <text evidence="1">The sequence shown here is derived from an EMBL/GenBank/DDBJ whole genome shotgun (WGS) entry which is preliminary data.</text>
</comment>
<evidence type="ECO:0000313" key="1">
    <source>
        <dbReference type="EMBL" id="KAE9097016.1"/>
    </source>
</evidence>
<organism evidence="1 2">
    <name type="scientific">Phytophthora fragariae</name>
    <dbReference type="NCBI Taxonomy" id="53985"/>
    <lineage>
        <taxon>Eukaryota</taxon>
        <taxon>Sar</taxon>
        <taxon>Stramenopiles</taxon>
        <taxon>Oomycota</taxon>
        <taxon>Peronosporomycetes</taxon>
        <taxon>Peronosporales</taxon>
        <taxon>Peronosporaceae</taxon>
        <taxon>Phytophthora</taxon>
    </lineage>
</organism>
<accession>A0A6G0KRZ4</accession>
<protein>
    <submittedName>
        <fullName evidence="1">Uncharacterized protein</fullName>
    </submittedName>
</protein>
<proteinExistence type="predicted"/>
<evidence type="ECO:0000313" key="2">
    <source>
        <dbReference type="Proteomes" id="UP000488956"/>
    </source>
</evidence>
<sequence>MQVQAEESMALRAVDLVADDVAAETSISTLLAAWSSSLWPQLLASRLFAGASSLMPVATVSSLPEDSPREYS</sequence>
<gene>
    <name evidence="1" type="ORF">PF010_g16120</name>
</gene>
<reference evidence="1 2" key="1">
    <citation type="submission" date="2018-09" db="EMBL/GenBank/DDBJ databases">
        <title>Genomic investigation of the strawberry pathogen Phytophthora fragariae indicates pathogenicity is determined by transcriptional variation in three key races.</title>
        <authorList>
            <person name="Adams T.M."/>
            <person name="Armitage A.D."/>
            <person name="Sobczyk M.K."/>
            <person name="Bates H.J."/>
            <person name="Dunwell J.M."/>
            <person name="Nellist C.F."/>
            <person name="Harrison R.J."/>
        </authorList>
    </citation>
    <scope>NUCLEOTIDE SEQUENCE [LARGE SCALE GENOMIC DNA]</scope>
    <source>
        <strain evidence="1 2">ONT-3</strain>
    </source>
</reference>
<dbReference type="EMBL" id="QXFX01001086">
    <property type="protein sequence ID" value="KAE9097016.1"/>
    <property type="molecule type" value="Genomic_DNA"/>
</dbReference>
<dbReference type="Proteomes" id="UP000488956">
    <property type="component" value="Unassembled WGS sequence"/>
</dbReference>
<name>A0A6G0KRZ4_9STRA</name>
<dbReference type="AlphaFoldDB" id="A0A6G0KRZ4"/>